<name>A0A6A4RPQ3_SCOMX</name>
<proteinExistence type="predicted"/>
<dbReference type="AlphaFoldDB" id="A0A6A4RPQ3"/>
<organism evidence="1 2">
    <name type="scientific">Scophthalmus maximus</name>
    <name type="common">Turbot</name>
    <name type="synonym">Psetta maxima</name>
    <dbReference type="NCBI Taxonomy" id="52904"/>
    <lineage>
        <taxon>Eukaryota</taxon>
        <taxon>Metazoa</taxon>
        <taxon>Chordata</taxon>
        <taxon>Craniata</taxon>
        <taxon>Vertebrata</taxon>
        <taxon>Euteleostomi</taxon>
        <taxon>Actinopterygii</taxon>
        <taxon>Neopterygii</taxon>
        <taxon>Teleostei</taxon>
        <taxon>Neoteleostei</taxon>
        <taxon>Acanthomorphata</taxon>
        <taxon>Carangaria</taxon>
        <taxon>Pleuronectiformes</taxon>
        <taxon>Pleuronectoidei</taxon>
        <taxon>Scophthalmidae</taxon>
        <taxon>Scophthalmus</taxon>
    </lineage>
</organism>
<dbReference type="EMBL" id="VEVO01012580">
    <property type="protein sequence ID" value="KAF0021370.1"/>
    <property type="molecule type" value="Genomic_DNA"/>
</dbReference>
<protein>
    <submittedName>
        <fullName evidence="1">Uncharacterized protein</fullName>
    </submittedName>
</protein>
<reference evidence="1 2" key="1">
    <citation type="submission" date="2019-06" db="EMBL/GenBank/DDBJ databases">
        <title>Draft genomes of female and male turbot (Scophthalmus maximus).</title>
        <authorList>
            <person name="Xu H."/>
            <person name="Xu X.-W."/>
            <person name="Shao C."/>
            <person name="Chen S."/>
        </authorList>
    </citation>
    <scope>NUCLEOTIDE SEQUENCE [LARGE SCALE GENOMIC DNA]</scope>
    <source>
        <strain evidence="1">Ysfricsl-2016a</strain>
        <tissue evidence="1">Blood</tissue>
    </source>
</reference>
<evidence type="ECO:0000313" key="2">
    <source>
        <dbReference type="Proteomes" id="UP000438429"/>
    </source>
</evidence>
<accession>A0A6A4RPQ3</accession>
<comment type="caution">
    <text evidence="1">The sequence shown here is derived from an EMBL/GenBank/DDBJ whole genome shotgun (WGS) entry which is preliminary data.</text>
</comment>
<sequence>MQPTTLQQQFGCFEKCTTLTASHRVCLHCDVPAEHHDVDSGREDRFMQVRLFPPSSRSTSQPAGFRFVRFYRTA</sequence>
<evidence type="ECO:0000313" key="1">
    <source>
        <dbReference type="EMBL" id="KAF0021370.1"/>
    </source>
</evidence>
<dbReference type="Proteomes" id="UP000438429">
    <property type="component" value="Unassembled WGS sequence"/>
</dbReference>
<gene>
    <name evidence="1" type="ORF">F2P81_026377</name>
</gene>